<dbReference type="RefSeq" id="WP_367779381.1">
    <property type="nucleotide sequence ID" value="NZ_JBFMIA010000006.1"/>
</dbReference>
<protein>
    <submittedName>
        <fullName evidence="3">DUF3048 domain-containing protein</fullName>
    </submittedName>
</protein>
<organism evidence="3 4">
    <name type="scientific">Jeotgalibacillus marinus</name>
    <dbReference type="NCBI Taxonomy" id="86667"/>
    <lineage>
        <taxon>Bacteria</taxon>
        <taxon>Bacillati</taxon>
        <taxon>Bacillota</taxon>
        <taxon>Bacilli</taxon>
        <taxon>Bacillales</taxon>
        <taxon>Caryophanaceae</taxon>
        <taxon>Jeotgalibacillus</taxon>
    </lineage>
</organism>
<evidence type="ECO:0000313" key="4">
    <source>
        <dbReference type="Proteomes" id="UP001556040"/>
    </source>
</evidence>
<dbReference type="Proteomes" id="UP001556040">
    <property type="component" value="Unassembled WGS sequence"/>
</dbReference>
<feature type="domain" description="DUF3048" evidence="1">
    <location>
        <begin position="43"/>
        <end position="183"/>
    </location>
</feature>
<comment type="caution">
    <text evidence="3">The sequence shown here is derived from an EMBL/GenBank/DDBJ whole genome shotgun (WGS) entry which is preliminary data.</text>
</comment>
<dbReference type="Gene3D" id="3.50.90.10">
    <property type="entry name" value="YerB-like"/>
    <property type="match status" value="1"/>
</dbReference>
<keyword evidence="4" id="KW-1185">Reference proteome</keyword>
<evidence type="ECO:0000313" key="3">
    <source>
        <dbReference type="EMBL" id="MEW9501893.1"/>
    </source>
</evidence>
<proteinExistence type="predicted"/>
<dbReference type="InterPro" id="IPR023158">
    <property type="entry name" value="YerB-like_sf"/>
</dbReference>
<dbReference type="EMBL" id="JBFMIA010000006">
    <property type="protein sequence ID" value="MEW9501893.1"/>
    <property type="molecule type" value="Genomic_DNA"/>
</dbReference>
<sequence length="338" mass="37324">MKIILFICMALILVGCSQDQEQSQQNPVGTYEEGDTNTDLYPLTGEEMQTANDQRAVSVVLNNHPSARPQSGLAEADVVYEILAEGKITRLLAIYQSTYPERTGPIRSARDYHINVANGYDSFFVSHGYSPDALEMLDNGVIEHMNGIQYEGQWFVRSSDRVAPHNSYSGRELIEEGAEQRGISLEGTPAGMAFTQGEEVVDDGQSAQSFTVSYDDTSDLYTSTYDYDTSTGTYSRINNGETTIDQETNEAVAISNIIVLETDHQVIDQEGRLIIDLVSGGDAYVFQQGQWTAMTWRDVDGRMVPYLNGTPAPLSPGMSWIHIIPTSSGFEQSVTIHE</sequence>
<dbReference type="InterPro" id="IPR035328">
    <property type="entry name" value="DUF3048_C"/>
</dbReference>
<name>A0ABV3Q4Z2_9BACL</name>
<evidence type="ECO:0000259" key="1">
    <source>
        <dbReference type="Pfam" id="PF11258"/>
    </source>
</evidence>
<dbReference type="Pfam" id="PF11258">
    <property type="entry name" value="DUF3048"/>
    <property type="match status" value="1"/>
</dbReference>
<feature type="domain" description="DUF3048" evidence="2">
    <location>
        <begin position="219"/>
        <end position="321"/>
    </location>
</feature>
<accession>A0ABV3Q4Z2</accession>
<dbReference type="InterPro" id="IPR021416">
    <property type="entry name" value="DUF3048_N"/>
</dbReference>
<evidence type="ECO:0000259" key="2">
    <source>
        <dbReference type="Pfam" id="PF17479"/>
    </source>
</evidence>
<gene>
    <name evidence="3" type="ORF">AB1471_08770</name>
</gene>
<dbReference type="SUPFAM" id="SSF159774">
    <property type="entry name" value="YerB-like"/>
    <property type="match status" value="1"/>
</dbReference>
<dbReference type="PROSITE" id="PS51257">
    <property type="entry name" value="PROKAR_LIPOPROTEIN"/>
    <property type="match status" value="1"/>
</dbReference>
<dbReference type="Pfam" id="PF17479">
    <property type="entry name" value="DUF3048_C"/>
    <property type="match status" value="1"/>
</dbReference>
<reference evidence="3 4" key="1">
    <citation type="journal article" date="1979" name="Int. J. Syst. Evol. Microbiol.">
        <title>Bacillus globisporus subsp. marinus subsp. nov.</title>
        <authorList>
            <person name="Liu H."/>
        </authorList>
    </citation>
    <scope>NUCLEOTIDE SEQUENCE [LARGE SCALE GENOMIC DNA]</scope>
    <source>
        <strain evidence="3 4">DSM 1297</strain>
    </source>
</reference>